<name>C9MQ02_9BACT</name>
<dbReference type="HOGENOM" id="CLU_1729737_0_0_10"/>
<evidence type="ECO:0000259" key="1">
    <source>
        <dbReference type="Pfam" id="PF04991"/>
    </source>
</evidence>
<feature type="domain" description="LicD/FKTN/FKRP nucleotidyltransferase" evidence="1">
    <location>
        <begin position="48"/>
        <end position="110"/>
    </location>
</feature>
<dbReference type="InterPro" id="IPR007074">
    <property type="entry name" value="LicD/FKTN/FKRP_NTP_transf"/>
</dbReference>
<proteinExistence type="predicted"/>
<accession>C9MQ02</accession>
<keyword evidence="3" id="KW-1185">Reference proteome</keyword>
<comment type="caution">
    <text evidence="2">The sequence shown here is derived from an EMBL/GenBank/DDBJ whole genome shotgun (WGS) entry which is preliminary data.</text>
</comment>
<dbReference type="OrthoDB" id="9786100at2"/>
<sequence length="151" mass="17929">MQLRQGRVQWISKDYHQISHIGGEMIVVTILLDTSVFKLLRLPSHFLIRKFMKRLEEVPKSSYHWLYSIISCESKPMPAEWFGKGVKMQFEDIDVLIPSNYDEYLICMYGDYMTPPPVEKRPSSHARYFIDFHHRYSIEEVRKLKGKSNSL</sequence>
<protein>
    <recommendedName>
        <fullName evidence="1">LicD/FKTN/FKRP nucleotidyltransferase domain-containing protein</fullName>
    </recommendedName>
</protein>
<dbReference type="GO" id="GO:0009100">
    <property type="term" value="P:glycoprotein metabolic process"/>
    <property type="evidence" value="ECO:0007669"/>
    <property type="project" value="UniProtKB-ARBA"/>
</dbReference>
<evidence type="ECO:0000313" key="3">
    <source>
        <dbReference type="Proteomes" id="UP000003327"/>
    </source>
</evidence>
<dbReference type="EMBL" id="ACVA01000036">
    <property type="protein sequence ID" value="EEX18505.1"/>
    <property type="molecule type" value="Genomic_DNA"/>
</dbReference>
<dbReference type="AlphaFoldDB" id="C9MQ02"/>
<organism evidence="2 3">
    <name type="scientific">Prevotella veroralis F0319</name>
    <dbReference type="NCBI Taxonomy" id="649761"/>
    <lineage>
        <taxon>Bacteria</taxon>
        <taxon>Pseudomonadati</taxon>
        <taxon>Bacteroidota</taxon>
        <taxon>Bacteroidia</taxon>
        <taxon>Bacteroidales</taxon>
        <taxon>Prevotellaceae</taxon>
        <taxon>Prevotella</taxon>
    </lineage>
</organism>
<reference evidence="2 3" key="1">
    <citation type="submission" date="2009-09" db="EMBL/GenBank/DDBJ databases">
        <authorList>
            <person name="Weinstock G."/>
            <person name="Sodergren E."/>
            <person name="Clifton S."/>
            <person name="Fulton L."/>
            <person name="Fulton B."/>
            <person name="Courtney L."/>
            <person name="Fronick C."/>
            <person name="Harrison M."/>
            <person name="Strong C."/>
            <person name="Farmer C."/>
            <person name="Delahaunty K."/>
            <person name="Markovic C."/>
            <person name="Hall O."/>
            <person name="Minx P."/>
            <person name="Tomlinson C."/>
            <person name="Mitreva M."/>
            <person name="Nelson J."/>
            <person name="Hou S."/>
            <person name="Wollam A."/>
            <person name="Pepin K.H."/>
            <person name="Johnson M."/>
            <person name="Bhonagiri V."/>
            <person name="Nash W.E."/>
            <person name="Warren W."/>
            <person name="Chinwalla A."/>
            <person name="Mardis E.R."/>
            <person name="Wilson R.K."/>
        </authorList>
    </citation>
    <scope>NUCLEOTIDE SEQUENCE [LARGE SCALE GENOMIC DNA]</scope>
    <source>
        <strain evidence="2 3">F0319</strain>
    </source>
</reference>
<gene>
    <name evidence="2" type="ORF">HMPREF0973_01701</name>
</gene>
<dbReference type="Proteomes" id="UP000003327">
    <property type="component" value="Unassembled WGS sequence"/>
</dbReference>
<evidence type="ECO:0000313" key="2">
    <source>
        <dbReference type="EMBL" id="EEX18505.1"/>
    </source>
</evidence>
<dbReference type="Pfam" id="PF04991">
    <property type="entry name" value="LicD"/>
    <property type="match status" value="1"/>
</dbReference>